<protein>
    <submittedName>
        <fullName evidence="2">GIY-YIG nuclease family protein</fullName>
    </submittedName>
</protein>
<name>A0ABS0D559_9NOCA</name>
<feature type="domain" description="Bacteriophage T5 Orf172 DNA-binding" evidence="1">
    <location>
        <begin position="7"/>
        <end position="50"/>
    </location>
</feature>
<dbReference type="EMBL" id="JADLQN010000001">
    <property type="protein sequence ID" value="MBF6353622.1"/>
    <property type="molecule type" value="Genomic_DNA"/>
</dbReference>
<evidence type="ECO:0000313" key="3">
    <source>
        <dbReference type="Proteomes" id="UP000707731"/>
    </source>
</evidence>
<proteinExistence type="predicted"/>
<keyword evidence="3" id="KW-1185">Reference proteome</keyword>
<dbReference type="RefSeq" id="WP_195000504.1">
    <property type="nucleotide sequence ID" value="NZ_JADLQN010000001.1"/>
</dbReference>
<gene>
    <name evidence="2" type="ORF">IU449_03495</name>
</gene>
<reference evidence="2 3" key="1">
    <citation type="submission" date="2020-10" db="EMBL/GenBank/DDBJ databases">
        <title>Identification of Nocardia species via Next-generation sequencing and recognition of intraspecies genetic diversity.</title>
        <authorList>
            <person name="Li P."/>
            <person name="Li P."/>
            <person name="Lu B."/>
        </authorList>
    </citation>
    <scope>NUCLEOTIDE SEQUENCE [LARGE SCALE GENOMIC DNA]</scope>
    <source>
        <strain evidence="2 3">BJ06-0143</strain>
    </source>
</reference>
<dbReference type="Pfam" id="PF10544">
    <property type="entry name" value="T5orf172"/>
    <property type="match status" value="1"/>
</dbReference>
<dbReference type="InterPro" id="IPR018306">
    <property type="entry name" value="Phage_T5_Orf172_DNA-bd"/>
</dbReference>
<dbReference type="Proteomes" id="UP000707731">
    <property type="component" value="Unassembled WGS sequence"/>
</dbReference>
<evidence type="ECO:0000313" key="2">
    <source>
        <dbReference type="EMBL" id="MBF6353622.1"/>
    </source>
</evidence>
<accession>A0ABS0D559</accession>
<comment type="caution">
    <text evidence="2">The sequence shown here is derived from an EMBL/GenBank/DDBJ whole genome shotgun (WGS) entry which is preliminary data.</text>
</comment>
<organism evidence="2 3">
    <name type="scientific">Nocardia higoensis</name>
    <dbReference type="NCBI Taxonomy" id="228599"/>
    <lineage>
        <taxon>Bacteria</taxon>
        <taxon>Bacillati</taxon>
        <taxon>Actinomycetota</taxon>
        <taxon>Actinomycetes</taxon>
        <taxon>Mycobacteriales</taxon>
        <taxon>Nocardiaceae</taxon>
        <taxon>Nocardia</taxon>
    </lineage>
</organism>
<sequence length="64" mass="7197">MTGRTTGFVYILTNKKMPGLVKIGMTGRLIGDRVRELYNTSVPVPFEVPPHCWRADYQLSAGTR</sequence>
<evidence type="ECO:0000259" key="1">
    <source>
        <dbReference type="Pfam" id="PF10544"/>
    </source>
</evidence>